<dbReference type="GO" id="GO:0061630">
    <property type="term" value="F:ubiquitin protein ligase activity"/>
    <property type="evidence" value="ECO:0007669"/>
    <property type="project" value="TreeGrafter"/>
</dbReference>
<feature type="transmembrane region" description="Helical" evidence="2">
    <location>
        <begin position="315"/>
        <end position="344"/>
    </location>
</feature>
<feature type="transmembrane region" description="Helical" evidence="2">
    <location>
        <begin position="51"/>
        <end position="73"/>
    </location>
</feature>
<dbReference type="EMBL" id="JAIHNG010000048">
    <property type="protein sequence ID" value="KAI5964403.1"/>
    <property type="molecule type" value="Genomic_DNA"/>
</dbReference>
<dbReference type="GO" id="GO:0006511">
    <property type="term" value="P:ubiquitin-dependent protein catabolic process"/>
    <property type="evidence" value="ECO:0007669"/>
    <property type="project" value="TreeGrafter"/>
</dbReference>
<organism evidence="3 4">
    <name type="scientific">Candida theae</name>
    <dbReference type="NCBI Taxonomy" id="1198502"/>
    <lineage>
        <taxon>Eukaryota</taxon>
        <taxon>Fungi</taxon>
        <taxon>Dikarya</taxon>
        <taxon>Ascomycota</taxon>
        <taxon>Saccharomycotina</taxon>
        <taxon>Pichiomycetes</taxon>
        <taxon>Debaryomycetaceae</taxon>
        <taxon>Candida/Lodderomyces clade</taxon>
        <taxon>Candida</taxon>
    </lineage>
</organism>
<dbReference type="Gene3D" id="3.30.40.10">
    <property type="entry name" value="Zinc/RING finger domain, C3HC4 (zinc finger)"/>
    <property type="match status" value="1"/>
</dbReference>
<name>A0AAD5G034_9ASCO</name>
<evidence type="ECO:0000313" key="4">
    <source>
        <dbReference type="Proteomes" id="UP001204833"/>
    </source>
</evidence>
<dbReference type="RefSeq" id="XP_051610410.1">
    <property type="nucleotide sequence ID" value="XM_051750245.1"/>
</dbReference>
<feature type="transmembrane region" description="Helical" evidence="2">
    <location>
        <begin position="195"/>
        <end position="216"/>
    </location>
</feature>
<dbReference type="PANTHER" id="PTHR22696:SF1">
    <property type="entry name" value="E3 UBIQUITIN-PROTEIN LIGASE RNF26"/>
    <property type="match status" value="1"/>
</dbReference>
<comment type="caution">
    <text evidence="3">The sequence shown here is derived from an EMBL/GenBank/DDBJ whole genome shotgun (WGS) entry which is preliminary data.</text>
</comment>
<dbReference type="Pfam" id="PF13920">
    <property type="entry name" value="zf-C3HC4_3"/>
    <property type="match status" value="1"/>
</dbReference>
<dbReference type="PANTHER" id="PTHR22696">
    <property type="entry name" value="E3 UBIQUITIN-PROTEIN LIGASE RNF26"/>
    <property type="match status" value="1"/>
</dbReference>
<feature type="transmembrane region" description="Helical" evidence="2">
    <location>
        <begin position="286"/>
        <end position="303"/>
    </location>
</feature>
<feature type="transmembrane region" description="Helical" evidence="2">
    <location>
        <begin position="117"/>
        <end position="134"/>
    </location>
</feature>
<dbReference type="GeneID" id="76149135"/>
<reference evidence="3 4" key="1">
    <citation type="journal article" date="2022" name="DNA Res.">
        <title>Genome analysis of five recently described species of the CUG-Ser clade uncovers Candida theae as a new hybrid lineage with pathogenic potential in the Candida parapsilosis species complex.</title>
        <authorList>
            <person name="Mixao V."/>
            <person name="Del Olmo V."/>
            <person name="Hegedusova E."/>
            <person name="Saus E."/>
            <person name="Pryszcz L."/>
            <person name="Cillingova A."/>
            <person name="Nosek J."/>
            <person name="Gabaldon T."/>
        </authorList>
    </citation>
    <scope>NUCLEOTIDE SEQUENCE [LARGE SCALE GENOMIC DNA]</scope>
    <source>
        <strain evidence="3 4">CBS 12239</strain>
    </source>
</reference>
<feature type="transmembrane region" description="Helical" evidence="2">
    <location>
        <begin position="510"/>
        <end position="530"/>
    </location>
</feature>
<keyword evidence="2" id="KW-1133">Transmembrane helix</keyword>
<dbReference type="Proteomes" id="UP001204833">
    <property type="component" value="Unassembled WGS sequence"/>
</dbReference>
<sequence length="780" mass="88152">MSANVTNSTLIDLATDNDTDFSFLKLIESVVEAIWEQSSSSELNNDAWSRFGAISTYCCSVYGLACLVMALILNRTLVMASTNSIHNQQVAINRQRQISGNRGLIDAYKRATNLKKVSILSFRVGIIMILLYQISNVLTALKLNQFLGLTESSSIKWFYSLIPARFFTYVPEKFAETKYMNTPSRQVMIGPTSDMYWPIFLTFCCSAFVETFIACIQGRKPFTESGITIFEHSLAFQEFSTNSAFFFSNSYNYKRPTEVLLITSLFSILNHLNIHVGAILNDNKYRLIPSATLGLGYLAYFISSIWKRKVFQFPIILVLTFTPQVLILFVIFVSLTILMTAVAVNGFRLEGLNYASFFSNSNGGEQSEDNVGENEVDDEQNMNSLENINIKWSDDFYTALLNLGVLAITSAGKSSYIKELSLVTLDNETWVERSLWQQVQSGQTSHTNEASFLEVMKQKRRKGYSNLIDTPTSKLVTHGESNAESNHASRENPYQSSSIFKRRFLYLRRIVFDFAQLVYGVVASFILRGIPGFFSSVFKRGGRSTRNMRRDGISGNGSHGSDVLSSKQILQLDNYTVEQLEQNYAAILAGTDLPNIDNSEDYVGTQEESDYESDAEVIDLTTDVNSRSMSRVNDYAISSSPLHEIFDSEGLKELFEESNETSLQLIREHLNYEGRLTRSRYHKLHQNTDSKTDFDSKDESEKLVELIIAKRSENKEGLAKEGQRSMECVICQTNMREIITWPCKCFAICESCRLSLVSKGFEGCVCCRRDVEGVSKIYLP</sequence>
<dbReference type="GO" id="GO:0016567">
    <property type="term" value="P:protein ubiquitination"/>
    <property type="evidence" value="ECO:0007669"/>
    <property type="project" value="TreeGrafter"/>
</dbReference>
<dbReference type="AlphaFoldDB" id="A0AAD5G034"/>
<evidence type="ECO:0008006" key="5">
    <source>
        <dbReference type="Google" id="ProtNLM"/>
    </source>
</evidence>
<feature type="region of interest" description="Disordered" evidence="1">
    <location>
        <begin position="471"/>
        <end position="492"/>
    </location>
</feature>
<protein>
    <recommendedName>
        <fullName evidence="5">RING-type domain-containing protein</fullName>
    </recommendedName>
</protein>
<accession>A0AAD5G034</accession>
<keyword evidence="2" id="KW-0812">Transmembrane</keyword>
<evidence type="ECO:0000256" key="2">
    <source>
        <dbReference type="SAM" id="Phobius"/>
    </source>
</evidence>
<keyword evidence="4" id="KW-1185">Reference proteome</keyword>
<dbReference type="InterPro" id="IPR013083">
    <property type="entry name" value="Znf_RING/FYVE/PHD"/>
</dbReference>
<dbReference type="CDD" id="cd16616">
    <property type="entry name" value="mRING-HC-C4C4_Asi1p-like"/>
    <property type="match status" value="1"/>
</dbReference>
<gene>
    <name evidence="3" type="ORF">KGF57_001076</name>
</gene>
<evidence type="ECO:0000256" key="1">
    <source>
        <dbReference type="SAM" id="MobiDB-lite"/>
    </source>
</evidence>
<keyword evidence="2" id="KW-0472">Membrane</keyword>
<proteinExistence type="predicted"/>
<evidence type="ECO:0000313" key="3">
    <source>
        <dbReference type="EMBL" id="KAI5964403.1"/>
    </source>
</evidence>